<dbReference type="GO" id="GO:0106274">
    <property type="term" value="F:NAD+-protein-arginine ADP-ribosyltransferase activity"/>
    <property type="evidence" value="ECO:0007669"/>
    <property type="project" value="UniProtKB-EC"/>
</dbReference>
<keyword evidence="9" id="KW-0843">Virulence</keyword>
<dbReference type="EMBL" id="JAATIS010001721">
    <property type="protein sequence ID" value="KAG2466087.1"/>
    <property type="molecule type" value="Genomic_DNA"/>
</dbReference>
<dbReference type="GO" id="GO:0003950">
    <property type="term" value="F:NAD+ poly-ADP-ribosyltransferase activity"/>
    <property type="evidence" value="ECO:0007669"/>
    <property type="project" value="TreeGrafter"/>
</dbReference>
<dbReference type="AlphaFoldDB" id="A0A8X7XDI7"/>
<evidence type="ECO:0000256" key="11">
    <source>
        <dbReference type="RuleBase" id="RU361228"/>
    </source>
</evidence>
<dbReference type="InterPro" id="IPR050999">
    <property type="entry name" value="ADP-ribosyltransferase_ARG"/>
</dbReference>
<evidence type="ECO:0000313" key="12">
    <source>
        <dbReference type="EMBL" id="KAG2466087.1"/>
    </source>
</evidence>
<evidence type="ECO:0000256" key="9">
    <source>
        <dbReference type="ARBA" id="ARBA00023026"/>
    </source>
</evidence>
<dbReference type="PRINTS" id="PR00970">
    <property type="entry name" value="RIBTRNSFRASE"/>
</dbReference>
<dbReference type="PROSITE" id="PS51996">
    <property type="entry name" value="TR_MART"/>
    <property type="match status" value="1"/>
</dbReference>
<evidence type="ECO:0000256" key="10">
    <source>
        <dbReference type="ARBA" id="ARBA00047597"/>
    </source>
</evidence>
<evidence type="ECO:0000256" key="3">
    <source>
        <dbReference type="ARBA" id="ARBA00022525"/>
    </source>
</evidence>
<dbReference type="Proteomes" id="UP000886611">
    <property type="component" value="Unassembled WGS sequence"/>
</dbReference>
<evidence type="ECO:0000256" key="1">
    <source>
        <dbReference type="ARBA" id="ARBA00004613"/>
    </source>
</evidence>
<evidence type="ECO:0000256" key="8">
    <source>
        <dbReference type="ARBA" id="ARBA00022857"/>
    </source>
</evidence>
<keyword evidence="13" id="KW-1185">Reference proteome</keyword>
<comment type="catalytic activity">
    <reaction evidence="10 11">
        <text>L-arginyl-[protein] + NAD(+) = N(omega)-(ADP-D-ribosyl)-L-arginyl-[protein] + nicotinamide + H(+)</text>
        <dbReference type="Rhea" id="RHEA:19149"/>
        <dbReference type="Rhea" id="RHEA-COMP:10532"/>
        <dbReference type="Rhea" id="RHEA-COMP:15087"/>
        <dbReference type="ChEBI" id="CHEBI:15378"/>
        <dbReference type="ChEBI" id="CHEBI:17154"/>
        <dbReference type="ChEBI" id="CHEBI:29965"/>
        <dbReference type="ChEBI" id="CHEBI:57540"/>
        <dbReference type="ChEBI" id="CHEBI:142554"/>
        <dbReference type="EC" id="2.4.2.31"/>
    </reaction>
</comment>
<feature type="non-terminal residue" evidence="12">
    <location>
        <position position="1"/>
    </location>
</feature>
<keyword evidence="6 11" id="KW-0808">Transferase</keyword>
<dbReference type="GO" id="GO:0090729">
    <property type="term" value="F:toxin activity"/>
    <property type="evidence" value="ECO:0007669"/>
    <property type="project" value="UniProtKB-KW"/>
</dbReference>
<evidence type="ECO:0000256" key="2">
    <source>
        <dbReference type="ARBA" id="ARBA00009558"/>
    </source>
</evidence>
<keyword evidence="7" id="KW-0548">Nucleotidyltransferase</keyword>
<evidence type="ECO:0000256" key="5">
    <source>
        <dbReference type="ARBA" id="ARBA00022676"/>
    </source>
</evidence>
<keyword evidence="8 11" id="KW-0521">NADP</keyword>
<keyword evidence="5 11" id="KW-0328">Glycosyltransferase</keyword>
<evidence type="ECO:0000256" key="6">
    <source>
        <dbReference type="ARBA" id="ARBA00022679"/>
    </source>
</evidence>
<sequence>MHFLLTKAIQTLKGKKCTRVYRGVKVEIRPKVSDAFRFGRFASTSTNITAAKDFGNGTFFRIKTCHGANISTYSVYQHESEVLIPPYEEFTVTEVKGKDVTLESKKVTVYKRCAPLPDPRKTLAFMKGYAQRRSTGLTWRRARPIDRAKSKVPAKGKVNAFPHFNN</sequence>
<comment type="caution">
    <text evidence="12">The sequence shown here is derived from an EMBL/GenBank/DDBJ whole genome shotgun (WGS) entry which is preliminary data.</text>
</comment>
<protein>
    <recommendedName>
        <fullName evidence="11">NAD(P)(+)--arginine ADP-ribosyltransferase</fullName>
        <ecNumber evidence="11">2.4.2.31</ecNumber>
    </recommendedName>
    <alternativeName>
        <fullName evidence="11">Mono(ADP-ribosyl)transferase</fullName>
    </alternativeName>
</protein>
<dbReference type="GO" id="GO:0016779">
    <property type="term" value="F:nucleotidyltransferase activity"/>
    <property type="evidence" value="ECO:0007669"/>
    <property type="project" value="UniProtKB-KW"/>
</dbReference>
<dbReference type="SUPFAM" id="SSF56399">
    <property type="entry name" value="ADP-ribosylation"/>
    <property type="match status" value="1"/>
</dbReference>
<dbReference type="PANTHER" id="PTHR10339:SF25">
    <property type="entry name" value="SECRETED EXOENZYME S"/>
    <property type="match status" value="1"/>
</dbReference>
<name>A0A8X7XDI7_POLSE</name>
<keyword evidence="4" id="KW-0800">Toxin</keyword>
<keyword evidence="3" id="KW-0964">Secreted</keyword>
<gene>
    <name evidence="12" type="primary">Art5_1</name>
    <name evidence="12" type="ORF">GTO96_0017119</name>
</gene>
<organism evidence="12 13">
    <name type="scientific">Polypterus senegalus</name>
    <name type="common">Senegal bichir</name>
    <dbReference type="NCBI Taxonomy" id="55291"/>
    <lineage>
        <taxon>Eukaryota</taxon>
        <taxon>Metazoa</taxon>
        <taxon>Chordata</taxon>
        <taxon>Craniata</taxon>
        <taxon>Vertebrata</taxon>
        <taxon>Euteleostomi</taxon>
        <taxon>Actinopterygii</taxon>
        <taxon>Polypteriformes</taxon>
        <taxon>Polypteridae</taxon>
        <taxon>Polypterus</taxon>
    </lineage>
</organism>
<accession>A0A8X7XDI7</accession>
<dbReference type="EC" id="2.4.2.31" evidence="11"/>
<keyword evidence="11" id="KW-0520">NAD</keyword>
<comment type="similarity">
    <text evidence="2 11">Belongs to the Arg-specific ADP-ribosyltransferase family.</text>
</comment>
<comment type="subcellular location">
    <subcellularLocation>
        <location evidence="1">Secreted</location>
    </subcellularLocation>
</comment>
<evidence type="ECO:0000313" key="13">
    <source>
        <dbReference type="Proteomes" id="UP000886611"/>
    </source>
</evidence>
<proteinExistence type="inferred from homology"/>
<evidence type="ECO:0000256" key="4">
    <source>
        <dbReference type="ARBA" id="ARBA00022656"/>
    </source>
</evidence>
<feature type="non-terminal residue" evidence="12">
    <location>
        <position position="166"/>
    </location>
</feature>
<dbReference type="GO" id="GO:0005576">
    <property type="term" value="C:extracellular region"/>
    <property type="evidence" value="ECO:0007669"/>
    <property type="project" value="UniProtKB-SubCell"/>
</dbReference>
<dbReference type="InterPro" id="IPR000768">
    <property type="entry name" value="ART"/>
</dbReference>
<reference evidence="12 13" key="1">
    <citation type="journal article" date="2021" name="Cell">
        <title>Tracing the genetic footprints of vertebrate landing in non-teleost ray-finned fishes.</title>
        <authorList>
            <person name="Bi X."/>
            <person name="Wang K."/>
            <person name="Yang L."/>
            <person name="Pan H."/>
            <person name="Jiang H."/>
            <person name="Wei Q."/>
            <person name="Fang M."/>
            <person name="Yu H."/>
            <person name="Zhu C."/>
            <person name="Cai Y."/>
            <person name="He Y."/>
            <person name="Gan X."/>
            <person name="Zeng H."/>
            <person name="Yu D."/>
            <person name="Zhu Y."/>
            <person name="Jiang H."/>
            <person name="Qiu Q."/>
            <person name="Yang H."/>
            <person name="Zhang Y.E."/>
            <person name="Wang W."/>
            <person name="Zhu M."/>
            <person name="He S."/>
            <person name="Zhang G."/>
        </authorList>
    </citation>
    <scope>NUCLEOTIDE SEQUENCE [LARGE SCALE GENOMIC DNA]</scope>
    <source>
        <strain evidence="12">Bchr_013</strain>
    </source>
</reference>
<dbReference type="Gene3D" id="3.90.176.10">
    <property type="entry name" value="Toxin ADP-ribosyltransferase, Chain A, domain 1"/>
    <property type="match status" value="1"/>
</dbReference>
<evidence type="ECO:0000256" key="7">
    <source>
        <dbReference type="ARBA" id="ARBA00022695"/>
    </source>
</evidence>
<dbReference type="PANTHER" id="PTHR10339">
    <property type="entry name" value="ADP-RIBOSYLTRANSFERASE"/>
    <property type="match status" value="1"/>
</dbReference>
<dbReference type="Pfam" id="PF01129">
    <property type="entry name" value="ART"/>
    <property type="match status" value="1"/>
</dbReference>